<dbReference type="AlphaFoldDB" id="A6I1I9"/>
<gene>
    <name evidence="1" type="ORF">rCG_25611</name>
</gene>
<accession>A6I1I9</accession>
<dbReference type="Proteomes" id="UP000234681">
    <property type="component" value="Chromosome 8"/>
</dbReference>
<dbReference type="EMBL" id="CH473954">
    <property type="protein sequence ID" value="EDL77739.1"/>
    <property type="molecule type" value="Genomic_DNA"/>
</dbReference>
<sequence length="65" mass="7622">MMSQFNICFGPYHDLLASLTVHLEQWVFQALFAVSLGPETSRSPRKLGKNFLLLRYPLHHHRSRK</sequence>
<name>A6I1I9_RAT</name>
<organism evidence="1 2">
    <name type="scientific">Rattus norvegicus</name>
    <name type="common">Rat</name>
    <dbReference type="NCBI Taxonomy" id="10116"/>
    <lineage>
        <taxon>Eukaryota</taxon>
        <taxon>Metazoa</taxon>
        <taxon>Chordata</taxon>
        <taxon>Craniata</taxon>
        <taxon>Vertebrata</taxon>
        <taxon>Euteleostomi</taxon>
        <taxon>Mammalia</taxon>
        <taxon>Eutheria</taxon>
        <taxon>Euarchontoglires</taxon>
        <taxon>Glires</taxon>
        <taxon>Rodentia</taxon>
        <taxon>Myomorpha</taxon>
        <taxon>Muroidea</taxon>
        <taxon>Muridae</taxon>
        <taxon>Murinae</taxon>
        <taxon>Rattus</taxon>
    </lineage>
</organism>
<evidence type="ECO:0000313" key="1">
    <source>
        <dbReference type="EMBL" id="EDL77739.1"/>
    </source>
</evidence>
<evidence type="ECO:0000313" key="2">
    <source>
        <dbReference type="Proteomes" id="UP000234681"/>
    </source>
</evidence>
<proteinExistence type="predicted"/>
<protein>
    <submittedName>
        <fullName evidence="1">RCG25611, isoform CRA_b</fullName>
    </submittedName>
</protein>
<reference evidence="1 2" key="1">
    <citation type="submission" date="2005-09" db="EMBL/GenBank/DDBJ databases">
        <authorList>
            <person name="Mural R.J."/>
            <person name="Li P.W."/>
            <person name="Adams M.D."/>
            <person name="Amanatides P.G."/>
            <person name="Baden-Tillson H."/>
            <person name="Barnstead M."/>
            <person name="Chin S.H."/>
            <person name="Dew I."/>
            <person name="Evans C.A."/>
            <person name="Ferriera S."/>
            <person name="Flanigan M."/>
            <person name="Fosler C."/>
            <person name="Glodek A."/>
            <person name="Gu Z."/>
            <person name="Holt R.A."/>
            <person name="Jennings D."/>
            <person name="Kraft C.L."/>
            <person name="Lu F."/>
            <person name="Nguyen T."/>
            <person name="Nusskern D.R."/>
            <person name="Pfannkoch C.M."/>
            <person name="Sitter C."/>
            <person name="Sutton G.G."/>
            <person name="Venter J.C."/>
            <person name="Wang Z."/>
            <person name="Woodage T."/>
            <person name="Zheng X.H."/>
            <person name="Zhong F."/>
        </authorList>
    </citation>
    <scope>NUCLEOTIDE SEQUENCE [LARGE SCALE GENOMIC DNA]</scope>
    <source>
        <strain>BN</strain>
        <strain evidence="2">Sprague-Dawley</strain>
    </source>
</reference>